<dbReference type="Proteomes" id="UP000275076">
    <property type="component" value="Unassembled WGS sequence"/>
</dbReference>
<dbReference type="EMBL" id="RBVX01000029">
    <property type="protein sequence ID" value="RSL30976.1"/>
    <property type="molecule type" value="Genomic_DNA"/>
</dbReference>
<evidence type="ECO:0000313" key="1">
    <source>
        <dbReference type="EMBL" id="RSL30976.1"/>
    </source>
</evidence>
<name>A0A3R9QI75_9BACI</name>
<keyword evidence="2" id="KW-1185">Reference proteome</keyword>
<accession>A0A3R9QI75</accession>
<evidence type="ECO:0000313" key="2">
    <source>
        <dbReference type="Proteomes" id="UP000275076"/>
    </source>
</evidence>
<organism evidence="1 2">
    <name type="scientific">Salibacterium salarium</name>
    <dbReference type="NCBI Taxonomy" id="284579"/>
    <lineage>
        <taxon>Bacteria</taxon>
        <taxon>Bacillati</taxon>
        <taxon>Bacillota</taxon>
        <taxon>Bacilli</taxon>
        <taxon>Bacillales</taxon>
        <taxon>Bacillaceae</taxon>
    </lineage>
</organism>
<dbReference type="OrthoDB" id="2972654at2"/>
<gene>
    <name evidence="1" type="ORF">D7Z54_22790</name>
</gene>
<sequence>MTLQNNYVKGAVTGFLAAFTAGLLISPVDGRTARRQTAEKTSLLINYPSKLISAVRGRKQKLHEFGRGRLEFLHNEINSTKEEAQNAAVDEYHDYSDEDL</sequence>
<proteinExistence type="predicted"/>
<comment type="caution">
    <text evidence="1">The sequence shown here is derived from an EMBL/GenBank/DDBJ whole genome shotgun (WGS) entry which is preliminary data.</text>
</comment>
<dbReference type="RefSeq" id="WP_125559390.1">
    <property type="nucleotide sequence ID" value="NZ_RBVX01000029.1"/>
</dbReference>
<dbReference type="AlphaFoldDB" id="A0A3R9QI75"/>
<reference evidence="1 2" key="1">
    <citation type="submission" date="2018-10" db="EMBL/GenBank/DDBJ databases">
        <title>Draft genome sequence of Bacillus salarius IM0101, isolated from a hypersaline soil in Inner Mongolia, China.</title>
        <authorList>
            <person name="Yamprayoonswat W."/>
            <person name="Boonvisut S."/>
            <person name="Jumpathong W."/>
            <person name="Sittihan S."/>
            <person name="Ruangsuj P."/>
            <person name="Wanthongcharoen S."/>
            <person name="Thongpramul N."/>
            <person name="Pimmason S."/>
            <person name="Yu B."/>
            <person name="Yasawong M."/>
        </authorList>
    </citation>
    <scope>NUCLEOTIDE SEQUENCE [LARGE SCALE GENOMIC DNA]</scope>
    <source>
        <strain evidence="1 2">IM0101</strain>
    </source>
</reference>
<evidence type="ECO:0008006" key="3">
    <source>
        <dbReference type="Google" id="ProtNLM"/>
    </source>
</evidence>
<protein>
    <recommendedName>
        <fullName evidence="3">YtxH-like protein</fullName>
    </recommendedName>
</protein>